<evidence type="ECO:0008006" key="3">
    <source>
        <dbReference type="Google" id="ProtNLM"/>
    </source>
</evidence>
<protein>
    <recommendedName>
        <fullName evidence="3">Phage protein</fullName>
    </recommendedName>
</protein>
<comment type="caution">
    <text evidence="1">The sequence shown here is derived from an EMBL/GenBank/DDBJ whole genome shotgun (WGS) entry which is preliminary data.</text>
</comment>
<name>A0ABN7PVM1_9BURK</name>
<proteinExistence type="predicted"/>
<dbReference type="InterPro" id="IPR046146">
    <property type="entry name" value="DUF6148"/>
</dbReference>
<sequence>MITAEQAQAQLDVWLAASIAVAKGQAYEIGGRKMTRVDAAEIRQQIDYWEARVARARRGGRRMTIGYGVVE</sequence>
<gene>
    <name evidence="1" type="ORF">LMG26411_00132</name>
</gene>
<accession>A0ABN7PVM1</accession>
<dbReference type="EMBL" id="CAJPVI010000001">
    <property type="protein sequence ID" value="CAG2129180.1"/>
    <property type="molecule type" value="Genomic_DNA"/>
</dbReference>
<reference evidence="1 2" key="1">
    <citation type="submission" date="2021-03" db="EMBL/GenBank/DDBJ databases">
        <authorList>
            <person name="Peeters C."/>
        </authorList>
    </citation>
    <scope>NUCLEOTIDE SEQUENCE [LARGE SCALE GENOMIC DNA]</scope>
    <source>
        <strain evidence="1 2">LMG 26411</strain>
    </source>
</reference>
<evidence type="ECO:0000313" key="2">
    <source>
        <dbReference type="Proteomes" id="UP000672657"/>
    </source>
</evidence>
<evidence type="ECO:0000313" key="1">
    <source>
        <dbReference type="EMBL" id="CAG2129180.1"/>
    </source>
</evidence>
<keyword evidence="2" id="KW-1185">Reference proteome</keyword>
<dbReference type="Proteomes" id="UP000672657">
    <property type="component" value="Unassembled WGS sequence"/>
</dbReference>
<dbReference type="Pfam" id="PF19645">
    <property type="entry name" value="DUF6148"/>
    <property type="match status" value="1"/>
</dbReference>
<organism evidence="1 2">
    <name type="scientific">Cupriavidus numazuensis</name>
    <dbReference type="NCBI Taxonomy" id="221992"/>
    <lineage>
        <taxon>Bacteria</taxon>
        <taxon>Pseudomonadati</taxon>
        <taxon>Pseudomonadota</taxon>
        <taxon>Betaproteobacteria</taxon>
        <taxon>Burkholderiales</taxon>
        <taxon>Burkholderiaceae</taxon>
        <taxon>Cupriavidus</taxon>
    </lineage>
</organism>
<dbReference type="RefSeq" id="WP_211951383.1">
    <property type="nucleotide sequence ID" value="NZ_CAJPVI010000001.1"/>
</dbReference>